<dbReference type="Proteomes" id="UP001295469">
    <property type="component" value="Chromosome C09"/>
</dbReference>
<organism evidence="1">
    <name type="scientific">Brassica napus</name>
    <name type="common">Rape</name>
    <dbReference type="NCBI Taxonomy" id="3708"/>
    <lineage>
        <taxon>Eukaryota</taxon>
        <taxon>Viridiplantae</taxon>
        <taxon>Streptophyta</taxon>
        <taxon>Embryophyta</taxon>
        <taxon>Tracheophyta</taxon>
        <taxon>Spermatophyta</taxon>
        <taxon>Magnoliopsida</taxon>
        <taxon>eudicotyledons</taxon>
        <taxon>Gunneridae</taxon>
        <taxon>Pentapetalae</taxon>
        <taxon>rosids</taxon>
        <taxon>malvids</taxon>
        <taxon>Brassicales</taxon>
        <taxon>Brassicaceae</taxon>
        <taxon>Brassiceae</taxon>
        <taxon>Brassica</taxon>
    </lineage>
</organism>
<proteinExistence type="predicted"/>
<gene>
    <name evidence="1" type="ORF">DARMORV10_C09P20240.1</name>
</gene>
<dbReference type="AlphaFoldDB" id="A0A816IU27"/>
<name>A0A816IU27_BRANA</name>
<dbReference type="EMBL" id="HG994373">
    <property type="protein sequence ID" value="CAF1723297.1"/>
    <property type="molecule type" value="Genomic_DNA"/>
</dbReference>
<protein>
    <submittedName>
        <fullName evidence="1">(rape) hypothetical protein</fullName>
    </submittedName>
</protein>
<evidence type="ECO:0000313" key="1">
    <source>
        <dbReference type="EMBL" id="CAF1723297.1"/>
    </source>
</evidence>
<reference evidence="1" key="1">
    <citation type="submission" date="2021-01" db="EMBL/GenBank/DDBJ databases">
        <authorList>
            <consortium name="Genoscope - CEA"/>
            <person name="William W."/>
        </authorList>
    </citation>
    <scope>NUCLEOTIDE SEQUENCE</scope>
</reference>
<sequence length="96" mass="10666">MLTGSTPGCGELSIPITHTDMGLRFRAHLNTRREDLSVGCTSTWGLVWASPGAWDTPRYNNPMKPHVFNRKQEINDESILKLPLAKVLDSSKDISS</sequence>
<accession>A0A816IU27</accession>